<dbReference type="PANTHER" id="PTHR48111:SF44">
    <property type="entry name" value="TRANSCRIPTIONAL REGULATORY PROTEIN RESD"/>
    <property type="match status" value="1"/>
</dbReference>
<evidence type="ECO:0000256" key="1">
    <source>
        <dbReference type="ARBA" id="ARBA00004496"/>
    </source>
</evidence>
<dbReference type="InterPro" id="IPR001867">
    <property type="entry name" value="OmpR/PhoB-type_DNA-bd"/>
</dbReference>
<dbReference type="Proteomes" id="UP000298246">
    <property type="component" value="Unassembled WGS sequence"/>
</dbReference>
<comment type="subcellular location">
    <subcellularLocation>
        <location evidence="1">Cytoplasm</location>
    </subcellularLocation>
</comment>
<feature type="modified residue" description="4-aspartylphosphate" evidence="9">
    <location>
        <position position="57"/>
    </location>
</feature>
<evidence type="ECO:0000256" key="8">
    <source>
        <dbReference type="ARBA" id="ARBA00023163"/>
    </source>
</evidence>
<dbReference type="AlphaFoldDB" id="A0A4Y8PZH6"/>
<dbReference type="SUPFAM" id="SSF52172">
    <property type="entry name" value="CheY-like"/>
    <property type="match status" value="1"/>
</dbReference>
<evidence type="ECO:0000256" key="5">
    <source>
        <dbReference type="ARBA" id="ARBA00023015"/>
    </source>
</evidence>
<keyword evidence="14" id="KW-1185">Reference proteome</keyword>
<keyword evidence="7" id="KW-0010">Activator</keyword>
<dbReference type="Pfam" id="PF00072">
    <property type="entry name" value="Response_reg"/>
    <property type="match status" value="1"/>
</dbReference>
<dbReference type="InterPro" id="IPR016032">
    <property type="entry name" value="Sig_transdc_resp-reg_C-effctor"/>
</dbReference>
<evidence type="ECO:0000256" key="10">
    <source>
        <dbReference type="PROSITE-ProRule" id="PRU01091"/>
    </source>
</evidence>
<keyword evidence="6 10" id="KW-0238">DNA-binding</keyword>
<dbReference type="InterPro" id="IPR039420">
    <property type="entry name" value="WalR-like"/>
</dbReference>
<keyword evidence="2" id="KW-0963">Cytoplasm</keyword>
<dbReference type="Gene3D" id="6.10.250.690">
    <property type="match status" value="1"/>
</dbReference>
<dbReference type="SUPFAM" id="SSF46894">
    <property type="entry name" value="C-terminal effector domain of the bipartite response regulators"/>
    <property type="match status" value="1"/>
</dbReference>
<dbReference type="FunFam" id="3.40.50.2300:FF:000001">
    <property type="entry name" value="DNA-binding response regulator PhoB"/>
    <property type="match status" value="1"/>
</dbReference>
<reference evidence="13 14" key="1">
    <citation type="submission" date="2017-03" db="EMBL/GenBank/DDBJ databases">
        <title>Isolation of Levoglucosan Utilizing Bacteria.</title>
        <authorList>
            <person name="Arya A.S."/>
        </authorList>
    </citation>
    <scope>NUCLEOTIDE SEQUENCE [LARGE SCALE GENOMIC DNA]</scope>
    <source>
        <strain evidence="13 14">MEC069</strain>
    </source>
</reference>
<dbReference type="CDD" id="cd17574">
    <property type="entry name" value="REC_OmpR"/>
    <property type="match status" value="1"/>
</dbReference>
<dbReference type="Pfam" id="PF00486">
    <property type="entry name" value="Trans_reg_C"/>
    <property type="match status" value="1"/>
</dbReference>
<evidence type="ECO:0000256" key="4">
    <source>
        <dbReference type="ARBA" id="ARBA00023012"/>
    </source>
</evidence>
<dbReference type="SMART" id="SM00448">
    <property type="entry name" value="REC"/>
    <property type="match status" value="1"/>
</dbReference>
<proteinExistence type="predicted"/>
<dbReference type="OrthoDB" id="9790442at2"/>
<keyword evidence="5" id="KW-0805">Transcription regulation</keyword>
<evidence type="ECO:0000259" key="11">
    <source>
        <dbReference type="PROSITE" id="PS50110"/>
    </source>
</evidence>
<keyword evidence="3 9" id="KW-0597">Phosphoprotein</keyword>
<comment type="caution">
    <text evidence="13">The sequence shown here is derived from an EMBL/GenBank/DDBJ whole genome shotgun (WGS) entry which is preliminary data.</text>
</comment>
<keyword evidence="4" id="KW-0902">Two-component regulatory system</keyword>
<evidence type="ECO:0000256" key="6">
    <source>
        <dbReference type="ARBA" id="ARBA00023125"/>
    </source>
</evidence>
<dbReference type="EMBL" id="MYFO01000019">
    <property type="protein sequence ID" value="TFE86373.1"/>
    <property type="molecule type" value="Genomic_DNA"/>
</dbReference>
<dbReference type="PANTHER" id="PTHR48111">
    <property type="entry name" value="REGULATOR OF RPOS"/>
    <property type="match status" value="1"/>
</dbReference>
<dbReference type="InterPro" id="IPR011006">
    <property type="entry name" value="CheY-like_superfamily"/>
</dbReference>
<evidence type="ECO:0000313" key="14">
    <source>
        <dbReference type="Proteomes" id="UP000298246"/>
    </source>
</evidence>
<evidence type="ECO:0000313" key="13">
    <source>
        <dbReference type="EMBL" id="TFE86373.1"/>
    </source>
</evidence>
<dbReference type="RefSeq" id="WP_134754185.1">
    <property type="nucleotide sequence ID" value="NZ_MYFO02000014.1"/>
</dbReference>
<evidence type="ECO:0000259" key="12">
    <source>
        <dbReference type="PROSITE" id="PS51755"/>
    </source>
</evidence>
<keyword evidence="8" id="KW-0804">Transcription</keyword>
<dbReference type="Gene3D" id="3.40.50.2300">
    <property type="match status" value="1"/>
</dbReference>
<protein>
    <submittedName>
        <fullName evidence="13">DNA-binding response regulator</fullName>
    </submittedName>
</protein>
<organism evidence="13 14">
    <name type="scientific">Paenibacillus athensensis</name>
    <dbReference type="NCBI Taxonomy" id="1967502"/>
    <lineage>
        <taxon>Bacteria</taxon>
        <taxon>Bacillati</taxon>
        <taxon>Bacillota</taxon>
        <taxon>Bacilli</taxon>
        <taxon>Bacillales</taxon>
        <taxon>Paenibacillaceae</taxon>
        <taxon>Paenibacillus</taxon>
    </lineage>
</organism>
<evidence type="ECO:0000256" key="3">
    <source>
        <dbReference type="ARBA" id="ARBA00022553"/>
    </source>
</evidence>
<dbReference type="PROSITE" id="PS50110">
    <property type="entry name" value="RESPONSE_REGULATORY"/>
    <property type="match status" value="1"/>
</dbReference>
<feature type="DNA-binding region" description="OmpR/PhoB-type" evidence="10">
    <location>
        <begin position="136"/>
        <end position="236"/>
    </location>
</feature>
<feature type="domain" description="Response regulatory" evidence="11">
    <location>
        <begin position="8"/>
        <end position="121"/>
    </location>
</feature>
<dbReference type="GO" id="GO:0032993">
    <property type="term" value="C:protein-DNA complex"/>
    <property type="evidence" value="ECO:0007669"/>
    <property type="project" value="TreeGrafter"/>
</dbReference>
<dbReference type="GO" id="GO:0000156">
    <property type="term" value="F:phosphorelay response regulator activity"/>
    <property type="evidence" value="ECO:0007669"/>
    <property type="project" value="TreeGrafter"/>
</dbReference>
<dbReference type="InterPro" id="IPR036388">
    <property type="entry name" value="WH-like_DNA-bd_sf"/>
</dbReference>
<dbReference type="SMART" id="SM00862">
    <property type="entry name" value="Trans_reg_C"/>
    <property type="match status" value="1"/>
</dbReference>
<dbReference type="PROSITE" id="PS51755">
    <property type="entry name" value="OMPR_PHOB"/>
    <property type="match status" value="1"/>
</dbReference>
<accession>A0A4Y8PZH6</accession>
<evidence type="ECO:0000256" key="7">
    <source>
        <dbReference type="ARBA" id="ARBA00023159"/>
    </source>
</evidence>
<evidence type="ECO:0000256" key="9">
    <source>
        <dbReference type="PROSITE-ProRule" id="PRU00169"/>
    </source>
</evidence>
<dbReference type="GO" id="GO:0006355">
    <property type="term" value="P:regulation of DNA-templated transcription"/>
    <property type="evidence" value="ECO:0007669"/>
    <property type="project" value="InterPro"/>
</dbReference>
<dbReference type="CDD" id="cd00383">
    <property type="entry name" value="trans_reg_C"/>
    <property type="match status" value="1"/>
</dbReference>
<dbReference type="GO" id="GO:0000976">
    <property type="term" value="F:transcription cis-regulatory region binding"/>
    <property type="evidence" value="ECO:0007669"/>
    <property type="project" value="TreeGrafter"/>
</dbReference>
<evidence type="ECO:0000256" key="2">
    <source>
        <dbReference type="ARBA" id="ARBA00022490"/>
    </source>
</evidence>
<name>A0A4Y8PZH6_9BACL</name>
<sequence>MQNEAGYRILIVDDEDRLRSLLRMYLEKEGFAIEEAADGRLALIKATQADYDLIVLDWMLPGMSGPELCRELRATKRTPVLMLTSRGEETDRLVGFEAGADDFVSKPFSPREVVHRAKAILRRSASADFFAMPAASNCILYPNLLIDLSARQVFADGIPVSLTLKEFDLLVYLAENPGRVFTRAELFDRVWRNLPSGDFRTVDTHIKRIREKLHAVSRAAAALVGTDWGVGYLFRGSFT</sequence>
<dbReference type="GO" id="GO:0005829">
    <property type="term" value="C:cytosol"/>
    <property type="evidence" value="ECO:0007669"/>
    <property type="project" value="TreeGrafter"/>
</dbReference>
<gene>
    <name evidence="13" type="ORF">B5M42_14885</name>
</gene>
<feature type="domain" description="OmpR/PhoB-type" evidence="12">
    <location>
        <begin position="136"/>
        <end position="236"/>
    </location>
</feature>
<dbReference type="InterPro" id="IPR001789">
    <property type="entry name" value="Sig_transdc_resp-reg_receiver"/>
</dbReference>
<dbReference type="Gene3D" id="1.10.10.10">
    <property type="entry name" value="Winged helix-like DNA-binding domain superfamily/Winged helix DNA-binding domain"/>
    <property type="match status" value="1"/>
</dbReference>